<reference evidence="1" key="1">
    <citation type="submission" date="2020-09" db="EMBL/GenBank/DDBJ databases">
        <title>A novel bacterium of genus Hazenella, isolated from South China Sea.</title>
        <authorList>
            <person name="Huang H."/>
            <person name="Mo K."/>
            <person name="Hu Y."/>
        </authorList>
    </citation>
    <scope>NUCLEOTIDE SEQUENCE</scope>
    <source>
        <strain evidence="1">IB182357</strain>
    </source>
</reference>
<sequence length="65" mass="7396">MGAENLRKPQIETTIQQALDEHEARTEVTADMVLKQWAKMAFADIKDVVTSENGDYNLVRSIDFL</sequence>
<comment type="caution">
    <text evidence="1">The sequence shown here is derived from an EMBL/GenBank/DDBJ whole genome shotgun (WGS) entry which is preliminary data.</text>
</comment>
<dbReference type="EMBL" id="JACXAH010000002">
    <property type="protein sequence ID" value="MBD1371047.1"/>
    <property type="molecule type" value="Genomic_DNA"/>
</dbReference>
<dbReference type="GO" id="GO:0051276">
    <property type="term" value="P:chromosome organization"/>
    <property type="evidence" value="ECO:0007669"/>
    <property type="project" value="InterPro"/>
</dbReference>
<evidence type="ECO:0000313" key="2">
    <source>
        <dbReference type="Proteomes" id="UP000661691"/>
    </source>
</evidence>
<dbReference type="Pfam" id="PF03592">
    <property type="entry name" value="Terminase_2"/>
    <property type="match status" value="1"/>
</dbReference>
<keyword evidence="2" id="KW-1185">Reference proteome</keyword>
<dbReference type="Proteomes" id="UP000661691">
    <property type="component" value="Unassembled WGS sequence"/>
</dbReference>
<dbReference type="InterPro" id="IPR005335">
    <property type="entry name" value="Terminase_ssu"/>
</dbReference>
<organism evidence="1 2">
    <name type="scientific">Polycladospora coralii</name>
    <dbReference type="NCBI Taxonomy" id="2771432"/>
    <lineage>
        <taxon>Bacteria</taxon>
        <taxon>Bacillati</taxon>
        <taxon>Bacillota</taxon>
        <taxon>Bacilli</taxon>
        <taxon>Bacillales</taxon>
        <taxon>Thermoactinomycetaceae</taxon>
        <taxon>Polycladospora</taxon>
    </lineage>
</organism>
<accession>A0A926N7H4</accession>
<name>A0A926N7H4_9BACL</name>
<dbReference type="AlphaFoldDB" id="A0A926N7H4"/>
<proteinExistence type="predicted"/>
<evidence type="ECO:0000313" key="1">
    <source>
        <dbReference type="EMBL" id="MBD1371047.1"/>
    </source>
</evidence>
<gene>
    <name evidence="1" type="ORF">IC620_01565</name>
</gene>
<protein>
    <submittedName>
        <fullName evidence="1">Terminase small subunit</fullName>
    </submittedName>
</protein>